<evidence type="ECO:0000256" key="6">
    <source>
        <dbReference type="HAMAP-Rule" id="MF_01844"/>
    </source>
</evidence>
<feature type="transmembrane region" description="Helical" evidence="6">
    <location>
        <begin position="41"/>
        <end position="61"/>
    </location>
</feature>
<feature type="transmembrane region" description="Helical" evidence="6">
    <location>
        <begin position="113"/>
        <end position="135"/>
    </location>
</feature>
<comment type="similarity">
    <text evidence="6">Belongs to the NhaA Na(+)/H(+) (TC 2.A.33) antiporter family.</text>
</comment>
<feature type="transmembrane region" description="Helical" evidence="6">
    <location>
        <begin position="177"/>
        <end position="196"/>
    </location>
</feature>
<keyword evidence="2 6" id="KW-1003">Cell membrane</keyword>
<keyword evidence="6" id="KW-0050">Antiport</keyword>
<dbReference type="InterPro" id="IPR004670">
    <property type="entry name" value="NhaA"/>
</dbReference>
<evidence type="ECO:0000256" key="2">
    <source>
        <dbReference type="ARBA" id="ARBA00022475"/>
    </source>
</evidence>
<comment type="caution">
    <text evidence="8">The sequence shown here is derived from an EMBL/GenBank/DDBJ whole genome shotgun (WGS) entry which is preliminary data.</text>
</comment>
<keyword evidence="6" id="KW-0739">Sodium transport</keyword>
<evidence type="ECO:0000256" key="4">
    <source>
        <dbReference type="ARBA" id="ARBA00022989"/>
    </source>
</evidence>
<keyword evidence="5 6" id="KW-0472">Membrane</keyword>
<keyword evidence="3 6" id="KW-0812">Transmembrane</keyword>
<dbReference type="AlphaFoldDB" id="A0A2W5PC62"/>
<dbReference type="Gene3D" id="1.20.1530.10">
    <property type="entry name" value="Na+/H+ antiporter like domain"/>
    <property type="match status" value="1"/>
</dbReference>
<gene>
    <name evidence="6 8" type="primary">nhaA</name>
    <name evidence="8" type="ORF">DI544_00195</name>
</gene>
<keyword evidence="6" id="KW-0406">Ion transport</keyword>
<dbReference type="PANTHER" id="PTHR30341:SF0">
    <property type="entry name" value="NA(+)_H(+) ANTIPORTER NHAA"/>
    <property type="match status" value="1"/>
</dbReference>
<name>A0A2W5PC62_9SPHN</name>
<feature type="transmembrane region" description="Helical" evidence="6">
    <location>
        <begin position="361"/>
        <end position="385"/>
    </location>
</feature>
<keyword evidence="6" id="KW-0915">Sodium</keyword>
<feature type="transmembrane region" description="Helical" evidence="6">
    <location>
        <begin position="432"/>
        <end position="452"/>
    </location>
</feature>
<dbReference type="PANTHER" id="PTHR30341">
    <property type="entry name" value="SODIUM ION/PROTON ANTIPORTER NHAA-RELATED"/>
    <property type="match status" value="1"/>
</dbReference>
<feature type="transmembrane region" description="Helical" evidence="6">
    <location>
        <begin position="331"/>
        <end position="349"/>
    </location>
</feature>
<feature type="transmembrane region" description="Helical" evidence="6">
    <location>
        <begin position="202"/>
        <end position="221"/>
    </location>
</feature>
<dbReference type="EMBL" id="QFQI01000001">
    <property type="protein sequence ID" value="PZQ62684.1"/>
    <property type="molecule type" value="Genomic_DNA"/>
</dbReference>
<feature type="transmembrane region" description="Helical" evidence="6">
    <location>
        <begin position="397"/>
        <end position="420"/>
    </location>
</feature>
<keyword evidence="4 6" id="KW-1133">Transmembrane helix</keyword>
<dbReference type="Pfam" id="PF06965">
    <property type="entry name" value="Na_H_antiport_1"/>
    <property type="match status" value="1"/>
</dbReference>
<dbReference type="NCBIfam" id="TIGR00773">
    <property type="entry name" value="NhaA"/>
    <property type="match status" value="1"/>
</dbReference>
<comment type="subcellular location">
    <subcellularLocation>
        <location evidence="1">Cell inner membrane</location>
        <topology evidence="1">Multi-pass membrane protein</topology>
    </subcellularLocation>
    <subcellularLocation>
        <location evidence="6">Cell membrane</location>
        <topology evidence="6">Multi-pass membrane protein</topology>
    </subcellularLocation>
</comment>
<dbReference type="Proteomes" id="UP000249229">
    <property type="component" value="Unassembled WGS sequence"/>
</dbReference>
<evidence type="ECO:0000256" key="1">
    <source>
        <dbReference type="ARBA" id="ARBA00004429"/>
    </source>
</evidence>
<dbReference type="GO" id="GO:0006885">
    <property type="term" value="P:regulation of pH"/>
    <property type="evidence" value="ECO:0007669"/>
    <property type="project" value="UniProtKB-UniRule"/>
</dbReference>
<proteinExistence type="inferred from homology"/>
<sequence>MALTPRLSGQVAARAHHSPSARLLQKIAPFFAIGQVSGGPLLLASIVALVVVNSPLGASWARLWDAPLRISYGSLTAGRPLAEWVNDALMPLFFLIIGTEVKREFTKGSLASLRTAFLPVAGAAGGLIVPIAIYLAFNYGTPTQHGWGVVAAMDTAFSLAIVAMFTTRLPAAVRAVLLAFAAIDDVFGLLVIAIAYTQSLDWWYLLAAGAAYLAIVVLLRLRLVSSVAYVLLGVAVWIGVLGSGIHPTIAGVAIGLLLPTTSRLSERRFASRVQQPVDRIRQALEAAEDAPDDALAERERDRAQSQLGYIHEMAAATDEAAERLVRILTPWVSYLVLPLFALSNVRIHLSGELIAAAVHAPLALGIVAGLVVGKPVGFLLATWLATVIGPARLPEGVTWRMILGVGGVAGIGFTISLFIAELAFGGSEGTEMAALAVLVASLISGVFGYAVLWSAASPADDEAEETDGKEAAGRADADGGQ</sequence>
<accession>A0A2W5PC62</accession>
<comment type="function">
    <text evidence="6">Na(+)/H(+) antiporter that extrudes sodium in exchange for external protons.</text>
</comment>
<dbReference type="InterPro" id="IPR023171">
    <property type="entry name" value="Na/H_antiporter_dom_sf"/>
</dbReference>
<protein>
    <recommendedName>
        <fullName evidence="6">Na(+)/H(+) antiporter NhaA</fullName>
    </recommendedName>
    <alternativeName>
        <fullName evidence="6">Sodium/proton antiporter NhaA</fullName>
    </alternativeName>
</protein>
<feature type="region of interest" description="Disordered" evidence="7">
    <location>
        <begin position="458"/>
        <end position="481"/>
    </location>
</feature>
<feature type="transmembrane region" description="Helical" evidence="6">
    <location>
        <begin position="228"/>
        <end position="258"/>
    </location>
</feature>
<comment type="catalytic activity">
    <reaction evidence="6">
        <text>Na(+)(in) + 2 H(+)(out) = Na(+)(out) + 2 H(+)(in)</text>
        <dbReference type="Rhea" id="RHEA:29251"/>
        <dbReference type="ChEBI" id="CHEBI:15378"/>
        <dbReference type="ChEBI" id="CHEBI:29101"/>
    </reaction>
</comment>
<feature type="compositionally biased region" description="Basic and acidic residues" evidence="7">
    <location>
        <begin position="466"/>
        <end position="481"/>
    </location>
</feature>
<dbReference type="GO" id="GO:0005886">
    <property type="term" value="C:plasma membrane"/>
    <property type="evidence" value="ECO:0007669"/>
    <property type="project" value="UniProtKB-SubCell"/>
</dbReference>
<dbReference type="GO" id="GO:0015385">
    <property type="term" value="F:sodium:proton antiporter activity"/>
    <property type="evidence" value="ECO:0007669"/>
    <property type="project" value="UniProtKB-UniRule"/>
</dbReference>
<evidence type="ECO:0000313" key="8">
    <source>
        <dbReference type="EMBL" id="PZQ62684.1"/>
    </source>
</evidence>
<feature type="transmembrane region" description="Helical" evidence="6">
    <location>
        <begin position="147"/>
        <end position="165"/>
    </location>
</feature>
<evidence type="ECO:0000256" key="5">
    <source>
        <dbReference type="ARBA" id="ARBA00023136"/>
    </source>
</evidence>
<evidence type="ECO:0000256" key="7">
    <source>
        <dbReference type="SAM" id="MobiDB-lite"/>
    </source>
</evidence>
<organism evidence="8 9">
    <name type="scientific">Sphingomonas taxi</name>
    <dbReference type="NCBI Taxonomy" id="1549858"/>
    <lineage>
        <taxon>Bacteria</taxon>
        <taxon>Pseudomonadati</taxon>
        <taxon>Pseudomonadota</taxon>
        <taxon>Alphaproteobacteria</taxon>
        <taxon>Sphingomonadales</taxon>
        <taxon>Sphingomonadaceae</taxon>
        <taxon>Sphingomonas</taxon>
    </lineage>
</organism>
<evidence type="ECO:0000313" key="9">
    <source>
        <dbReference type="Proteomes" id="UP000249229"/>
    </source>
</evidence>
<evidence type="ECO:0000256" key="3">
    <source>
        <dbReference type="ARBA" id="ARBA00022692"/>
    </source>
</evidence>
<keyword evidence="6" id="KW-0813">Transport</keyword>
<dbReference type="HAMAP" id="MF_01844">
    <property type="entry name" value="NhaA"/>
    <property type="match status" value="1"/>
</dbReference>
<reference evidence="8 9" key="1">
    <citation type="submission" date="2017-08" db="EMBL/GenBank/DDBJ databases">
        <title>Infants hospitalized years apart are colonized by the same room-sourced microbial strains.</title>
        <authorList>
            <person name="Brooks B."/>
            <person name="Olm M.R."/>
            <person name="Firek B.A."/>
            <person name="Baker R."/>
            <person name="Thomas B.C."/>
            <person name="Morowitz M.J."/>
            <person name="Banfield J.F."/>
        </authorList>
    </citation>
    <scope>NUCLEOTIDE SEQUENCE [LARGE SCALE GENOMIC DNA]</scope>
    <source>
        <strain evidence="8">S2_005_001_R1_22</strain>
    </source>
</reference>